<comment type="caution">
    <text evidence="1">The sequence shown here is derived from an EMBL/GenBank/DDBJ whole genome shotgun (WGS) entry which is preliminary data.</text>
</comment>
<organism evidence="1 2">
    <name type="scientific">Kribbella italica</name>
    <dbReference type="NCBI Taxonomy" id="1540520"/>
    <lineage>
        <taxon>Bacteria</taxon>
        <taxon>Bacillati</taxon>
        <taxon>Actinomycetota</taxon>
        <taxon>Actinomycetes</taxon>
        <taxon>Propionibacteriales</taxon>
        <taxon>Kribbellaceae</taxon>
        <taxon>Kribbella</taxon>
    </lineage>
</organism>
<evidence type="ECO:0000313" key="2">
    <source>
        <dbReference type="Proteomes" id="UP000549971"/>
    </source>
</evidence>
<dbReference type="AlphaFoldDB" id="A0A7W9J0C2"/>
<dbReference type="EMBL" id="JACHMY010000001">
    <property type="protein sequence ID" value="MBB5833317.1"/>
    <property type="molecule type" value="Genomic_DNA"/>
</dbReference>
<reference evidence="1 2" key="1">
    <citation type="submission" date="2020-08" db="EMBL/GenBank/DDBJ databases">
        <title>Sequencing the genomes of 1000 actinobacteria strains.</title>
        <authorList>
            <person name="Klenk H.-P."/>
        </authorList>
    </citation>
    <scope>NUCLEOTIDE SEQUENCE [LARGE SCALE GENOMIC DNA]</scope>
    <source>
        <strain evidence="1 2">DSM 28967</strain>
    </source>
</reference>
<gene>
    <name evidence="1" type="ORF">HDA39_000051</name>
</gene>
<accession>A0A7W9J0C2</accession>
<proteinExistence type="predicted"/>
<evidence type="ECO:0000313" key="1">
    <source>
        <dbReference type="EMBL" id="MBB5833317.1"/>
    </source>
</evidence>
<sequence length="111" mass="12173">MCRTEYVETFTADLMALLRLASAPRSSGEDEVTVGIQWEGQENLIFEQKTNSRLLVDTVAGPPVPSFVPITTTVRSDGDDADFLRQVRALATDLVNQAGIQHLLLLEDAPD</sequence>
<name>A0A7W9J0C2_9ACTN</name>
<dbReference type="Proteomes" id="UP000549971">
    <property type="component" value="Unassembled WGS sequence"/>
</dbReference>
<protein>
    <submittedName>
        <fullName evidence="1">Uncharacterized protein</fullName>
    </submittedName>
</protein>
<keyword evidence="2" id="KW-1185">Reference proteome</keyword>